<dbReference type="OrthoDB" id="5828847at2"/>
<dbReference type="KEGG" id="fbl:Fbal_0939"/>
<keyword evidence="2" id="KW-1185">Reference proteome</keyword>
<reference evidence="1 2" key="1">
    <citation type="journal article" date="2010" name="Stand. Genomic Sci.">
        <title>Complete genome sequence of Ferrimonas balearica type strain (PAT).</title>
        <authorList>
            <person name="Nolan M."/>
            <person name="Sikorski J."/>
            <person name="Davenport K."/>
            <person name="Lucas S."/>
            <person name="Glavina Del Rio T."/>
            <person name="Tice H."/>
            <person name="Cheng J."/>
            <person name="Goodwin L."/>
            <person name="Pitluck S."/>
            <person name="Liolios K."/>
            <person name="Ivanova N."/>
            <person name="Mavromatis K."/>
            <person name="Ovchinnikova G."/>
            <person name="Pati A."/>
            <person name="Chen A."/>
            <person name="Palaniappan K."/>
            <person name="Land M."/>
            <person name="Hauser L."/>
            <person name="Chang Y."/>
            <person name="Jeffries C."/>
            <person name="Tapia R."/>
            <person name="Brettin T."/>
            <person name="Detter J."/>
            <person name="Han C."/>
            <person name="Yasawong M."/>
            <person name="Rohde M."/>
            <person name="Tindall B."/>
            <person name="Goker M."/>
            <person name="Woyke T."/>
            <person name="Bristow J."/>
            <person name="Eisen J."/>
            <person name="Markowitz V."/>
            <person name="Hugenholtz P."/>
            <person name="Kyrpides N."/>
            <person name="Klenk H."/>
            <person name="Lapidus A."/>
        </authorList>
    </citation>
    <scope>NUCLEOTIDE SEQUENCE [LARGE SCALE GENOMIC DNA]</scope>
    <source>
        <strain evidence="2">DSM 9799 / CCM 4581 / KCTC 23876 / PAT</strain>
    </source>
</reference>
<dbReference type="HOGENOM" id="CLU_177836_0_0_6"/>
<proteinExistence type="predicted"/>
<dbReference type="RefSeq" id="WP_013344454.1">
    <property type="nucleotide sequence ID" value="NC_014541.1"/>
</dbReference>
<protein>
    <recommendedName>
        <fullName evidence="3">DUF2789 domain-containing protein</fullName>
    </recommendedName>
</protein>
<dbReference type="AlphaFoldDB" id="E1STL5"/>
<dbReference type="eggNOG" id="ENOG5032Z85">
    <property type="taxonomic scope" value="Bacteria"/>
</dbReference>
<evidence type="ECO:0000313" key="2">
    <source>
        <dbReference type="Proteomes" id="UP000006683"/>
    </source>
</evidence>
<dbReference type="Gene3D" id="1.10.10.1130">
    <property type="entry name" value="Uncharacterised protein PF10982, DUF2789"/>
    <property type="match status" value="1"/>
</dbReference>
<sequence>MDTTPHDLSHLFAQLGLDGQPERVDAFIRQHKLGRHERLEEAPFWNESQRAFLREERARDAEWSETIDVLDTLLRN</sequence>
<dbReference type="Proteomes" id="UP000006683">
    <property type="component" value="Chromosome"/>
</dbReference>
<evidence type="ECO:0000313" key="1">
    <source>
        <dbReference type="EMBL" id="ADN75148.1"/>
    </source>
</evidence>
<dbReference type="GeneID" id="67181186"/>
<dbReference type="STRING" id="550540.Fbal_0939"/>
<dbReference type="EMBL" id="CP002209">
    <property type="protein sequence ID" value="ADN75148.1"/>
    <property type="molecule type" value="Genomic_DNA"/>
</dbReference>
<organism evidence="1 2">
    <name type="scientific">Ferrimonas balearica (strain DSM 9799 / CCM 4581 / KCTC 23876 / PAT)</name>
    <dbReference type="NCBI Taxonomy" id="550540"/>
    <lineage>
        <taxon>Bacteria</taxon>
        <taxon>Pseudomonadati</taxon>
        <taxon>Pseudomonadota</taxon>
        <taxon>Gammaproteobacteria</taxon>
        <taxon>Alteromonadales</taxon>
        <taxon>Ferrimonadaceae</taxon>
        <taxon>Ferrimonas</taxon>
    </lineage>
</organism>
<dbReference type="InterPro" id="IPR021250">
    <property type="entry name" value="DUF2789"/>
</dbReference>
<gene>
    <name evidence="1" type="ordered locus">Fbal_0939</name>
</gene>
<evidence type="ECO:0008006" key="3">
    <source>
        <dbReference type="Google" id="ProtNLM"/>
    </source>
</evidence>
<dbReference type="InterPro" id="IPR038086">
    <property type="entry name" value="DUF2789_sf"/>
</dbReference>
<accession>E1STL5</accession>
<dbReference type="Pfam" id="PF10982">
    <property type="entry name" value="DUF2789"/>
    <property type="match status" value="1"/>
</dbReference>
<name>E1STL5_FERBD</name>